<dbReference type="Proteomes" id="UP000030143">
    <property type="component" value="Unassembled WGS sequence"/>
</dbReference>
<name>A0A0A2IQ81_PENEN</name>
<dbReference type="HOGENOM" id="CLU_082158_0_0_1"/>
<dbReference type="PhylomeDB" id="A0A0A2IQ81"/>
<dbReference type="GeneID" id="27682468"/>
<sequence length="241" mass="27306">MPHHESDTDRRYKPCQVLSAHQVPYVIWFEDTLYHFGVPTVMFNLYLLVSDLDEAAELLVKAGWALDSQGPRKIGNAKVELPQKRLVSPTSKTIIILLPAEEWKFPLIADSPSGDAPLTADSHENVSFPPLPGFLDALIESWLDCPSDDAMLLLHLACQISYLYAHVHSLKQQSFAEQMKYEHRQFHFDVLAGMETGTIQFRKHQRAIRDALLQGQYELRECSASRDNEDLFDTGRGGISL</sequence>
<protein>
    <submittedName>
        <fullName evidence="1">Uncharacterized protein</fullName>
    </submittedName>
</protein>
<evidence type="ECO:0000313" key="1">
    <source>
        <dbReference type="EMBL" id="KGO56699.1"/>
    </source>
</evidence>
<organism evidence="1 2">
    <name type="scientific">Penicillium expansum</name>
    <name type="common">Blue mold rot fungus</name>
    <dbReference type="NCBI Taxonomy" id="27334"/>
    <lineage>
        <taxon>Eukaryota</taxon>
        <taxon>Fungi</taxon>
        <taxon>Dikarya</taxon>
        <taxon>Ascomycota</taxon>
        <taxon>Pezizomycotina</taxon>
        <taxon>Eurotiomycetes</taxon>
        <taxon>Eurotiomycetidae</taxon>
        <taxon>Eurotiales</taxon>
        <taxon>Aspergillaceae</taxon>
        <taxon>Penicillium</taxon>
    </lineage>
</organism>
<reference evidence="1 2" key="1">
    <citation type="journal article" date="2015" name="Mol. Plant Microbe Interact.">
        <title>Genome, transcriptome, and functional analyses of Penicillium expansum provide new insights into secondary metabolism and pathogenicity.</title>
        <authorList>
            <person name="Ballester A.R."/>
            <person name="Marcet-Houben M."/>
            <person name="Levin E."/>
            <person name="Sela N."/>
            <person name="Selma-Lazaro C."/>
            <person name="Carmona L."/>
            <person name="Wisniewski M."/>
            <person name="Droby S."/>
            <person name="Gonzalez-Candelas L."/>
            <person name="Gabaldon T."/>
        </authorList>
    </citation>
    <scope>NUCLEOTIDE SEQUENCE [LARGE SCALE GENOMIC DNA]</scope>
    <source>
        <strain evidence="1 2">MD-8</strain>
    </source>
</reference>
<keyword evidence="2" id="KW-1185">Reference proteome</keyword>
<dbReference type="AlphaFoldDB" id="A0A0A2IQ81"/>
<dbReference type="OrthoDB" id="2730545at2759"/>
<gene>
    <name evidence="1" type="ORF">PEX2_097780</name>
</gene>
<comment type="caution">
    <text evidence="1">The sequence shown here is derived from an EMBL/GenBank/DDBJ whole genome shotgun (WGS) entry which is preliminary data.</text>
</comment>
<proteinExistence type="predicted"/>
<dbReference type="EMBL" id="JQFZ01000160">
    <property type="protein sequence ID" value="KGO56699.1"/>
    <property type="molecule type" value="Genomic_DNA"/>
</dbReference>
<dbReference type="RefSeq" id="XP_016598397.1">
    <property type="nucleotide sequence ID" value="XM_016747048.1"/>
</dbReference>
<accession>A0A0A2IQ81</accession>
<evidence type="ECO:0000313" key="2">
    <source>
        <dbReference type="Proteomes" id="UP000030143"/>
    </source>
</evidence>
<dbReference type="VEuPathDB" id="FungiDB:PEXP_021410"/>
<dbReference type="STRING" id="27334.A0A0A2IQ81"/>